<comment type="catalytic activity">
    <reaction evidence="1 14 15 16">
        <text>Endonucleolytic cleavage to 5'-phosphomonoester.</text>
        <dbReference type="EC" id="3.1.26.4"/>
    </reaction>
</comment>
<feature type="binding site" evidence="14 15">
    <location>
        <position position="74"/>
    </location>
    <ligand>
        <name>a divalent metal cation</name>
        <dbReference type="ChEBI" id="CHEBI:60240"/>
    </ligand>
</feature>
<comment type="cofactor">
    <cofactor evidence="2">
        <name>Mg(2+)</name>
        <dbReference type="ChEBI" id="CHEBI:18420"/>
    </cofactor>
</comment>
<evidence type="ECO:0000256" key="5">
    <source>
        <dbReference type="ARBA" id="ARBA00007383"/>
    </source>
</evidence>
<comment type="subcellular location">
    <subcellularLocation>
        <location evidence="4 14">Cytoplasm</location>
    </subcellularLocation>
</comment>
<dbReference type="PROSITE" id="PS51975">
    <property type="entry name" value="RNASE_H_2"/>
    <property type="match status" value="1"/>
</dbReference>
<dbReference type="GO" id="GO:0003723">
    <property type="term" value="F:RNA binding"/>
    <property type="evidence" value="ECO:0007669"/>
    <property type="project" value="UniProtKB-UniRule"/>
</dbReference>
<evidence type="ECO:0000256" key="1">
    <source>
        <dbReference type="ARBA" id="ARBA00000077"/>
    </source>
</evidence>
<dbReference type="EMBL" id="AYYO01000010">
    <property type="protein sequence ID" value="KRM56005.1"/>
    <property type="molecule type" value="Genomic_DNA"/>
</dbReference>
<dbReference type="CDD" id="cd07182">
    <property type="entry name" value="RNase_HII_bacteria_HII_like"/>
    <property type="match status" value="1"/>
</dbReference>
<evidence type="ECO:0000256" key="2">
    <source>
        <dbReference type="ARBA" id="ARBA00001946"/>
    </source>
</evidence>
<comment type="similarity">
    <text evidence="5 14 16">Belongs to the RNase HII family.</text>
</comment>
<feature type="binding site" evidence="14 15">
    <location>
        <position position="75"/>
    </location>
    <ligand>
        <name>a divalent metal cation</name>
        <dbReference type="ChEBI" id="CHEBI:60240"/>
    </ligand>
</feature>
<dbReference type="AlphaFoldDB" id="A0A0R1ZND8"/>
<accession>A0A0R1ZND8</accession>
<dbReference type="GO" id="GO:0032299">
    <property type="term" value="C:ribonuclease H2 complex"/>
    <property type="evidence" value="ECO:0007669"/>
    <property type="project" value="TreeGrafter"/>
</dbReference>
<dbReference type="Gene3D" id="3.30.420.10">
    <property type="entry name" value="Ribonuclease H-like superfamily/Ribonuclease H"/>
    <property type="match status" value="1"/>
</dbReference>
<evidence type="ECO:0000259" key="17">
    <source>
        <dbReference type="PROSITE" id="PS51975"/>
    </source>
</evidence>
<dbReference type="GO" id="GO:0030145">
    <property type="term" value="F:manganese ion binding"/>
    <property type="evidence" value="ECO:0007669"/>
    <property type="project" value="UniProtKB-UniRule"/>
</dbReference>
<comment type="caution">
    <text evidence="18">The sequence shown here is derived from an EMBL/GenBank/DDBJ whole genome shotgun (WGS) entry which is preliminary data.</text>
</comment>
<dbReference type="InterPro" id="IPR022898">
    <property type="entry name" value="RNase_HII"/>
</dbReference>
<evidence type="ECO:0000313" key="18">
    <source>
        <dbReference type="EMBL" id="KRM56005.1"/>
    </source>
</evidence>
<sequence>MTTLAEYKQLLQADSVPQALLDELAADARAGAQKLLGAYNRKLMHRRQQEMMLEEHRKLERSLWPAYPIIAGIDEVGRGPLAGPVITAAVILDENFDVPVNDSKQLTAHRRDALFADIITNARAVAIGVRDNTEIDRYNIYHATELAMADAVHNLRLQPDYLLVDAMHVPVDIPQSKLIKGDARSISIGAASIVAKVVRDRLMEMYDQVYPGYGFAQNAGYGTKAHLEGLAKLGVTPIHRRSFAPVQDALAKK</sequence>
<dbReference type="RefSeq" id="WP_054676121.1">
    <property type="nucleotide sequence ID" value="NZ_AYYO01000010.1"/>
</dbReference>
<protein>
    <recommendedName>
        <fullName evidence="7 14">Ribonuclease HII</fullName>
        <shortName evidence="14">RNase HII</shortName>
        <ecNumber evidence="6 14">3.1.26.4</ecNumber>
    </recommendedName>
</protein>
<evidence type="ECO:0000256" key="12">
    <source>
        <dbReference type="ARBA" id="ARBA00022801"/>
    </source>
</evidence>
<dbReference type="GO" id="GO:0004523">
    <property type="term" value="F:RNA-DNA hybrid ribonuclease activity"/>
    <property type="evidence" value="ECO:0007669"/>
    <property type="project" value="UniProtKB-UniRule"/>
</dbReference>
<keyword evidence="13 14" id="KW-0464">Manganese</keyword>
<dbReference type="FunFam" id="3.30.420.10:FF:000006">
    <property type="entry name" value="Ribonuclease HII"/>
    <property type="match status" value="1"/>
</dbReference>
<evidence type="ECO:0000256" key="8">
    <source>
        <dbReference type="ARBA" id="ARBA00022490"/>
    </source>
</evidence>
<dbReference type="NCBIfam" id="NF000595">
    <property type="entry name" value="PRK00015.1-3"/>
    <property type="match status" value="1"/>
</dbReference>
<dbReference type="InterPro" id="IPR001352">
    <property type="entry name" value="RNase_HII/HIII"/>
</dbReference>
<dbReference type="GO" id="GO:0043137">
    <property type="term" value="P:DNA replication, removal of RNA primer"/>
    <property type="evidence" value="ECO:0007669"/>
    <property type="project" value="TreeGrafter"/>
</dbReference>
<dbReference type="SUPFAM" id="SSF53098">
    <property type="entry name" value="Ribonuclease H-like"/>
    <property type="match status" value="1"/>
</dbReference>
<keyword evidence="11 14" id="KW-0255">Endonuclease</keyword>
<organism evidence="18 19">
    <name type="scientific">Lacticaseibacillus sharpeae JCM 1186 = DSM 20505</name>
    <dbReference type="NCBI Taxonomy" id="1291052"/>
    <lineage>
        <taxon>Bacteria</taxon>
        <taxon>Bacillati</taxon>
        <taxon>Bacillota</taxon>
        <taxon>Bacilli</taxon>
        <taxon>Lactobacillales</taxon>
        <taxon>Lactobacillaceae</taxon>
        <taxon>Lacticaseibacillus</taxon>
    </lineage>
</organism>
<proteinExistence type="inferred from homology"/>
<feature type="binding site" evidence="14 15">
    <location>
        <position position="165"/>
    </location>
    <ligand>
        <name>a divalent metal cation</name>
        <dbReference type="ChEBI" id="CHEBI:60240"/>
    </ligand>
</feature>
<keyword evidence="10 14" id="KW-0479">Metal-binding</keyword>
<name>A0A0R1ZND8_9LACO</name>
<evidence type="ECO:0000256" key="9">
    <source>
        <dbReference type="ARBA" id="ARBA00022722"/>
    </source>
</evidence>
<evidence type="ECO:0000256" key="7">
    <source>
        <dbReference type="ARBA" id="ARBA00019179"/>
    </source>
</evidence>
<reference evidence="18 19" key="1">
    <citation type="journal article" date="2015" name="Genome Announc.">
        <title>Expanding the biotechnology potential of lactobacilli through comparative genomics of 213 strains and associated genera.</title>
        <authorList>
            <person name="Sun Z."/>
            <person name="Harris H.M."/>
            <person name="McCann A."/>
            <person name="Guo C."/>
            <person name="Argimon S."/>
            <person name="Zhang W."/>
            <person name="Yang X."/>
            <person name="Jeffery I.B."/>
            <person name="Cooney J.C."/>
            <person name="Kagawa T.F."/>
            <person name="Liu W."/>
            <person name="Song Y."/>
            <person name="Salvetti E."/>
            <person name="Wrobel A."/>
            <person name="Rasinkangas P."/>
            <person name="Parkhill J."/>
            <person name="Rea M.C."/>
            <person name="O'Sullivan O."/>
            <person name="Ritari J."/>
            <person name="Douillard F.P."/>
            <person name="Paul Ross R."/>
            <person name="Yang R."/>
            <person name="Briner A.E."/>
            <person name="Felis G.E."/>
            <person name="de Vos W.M."/>
            <person name="Barrangou R."/>
            <person name="Klaenhammer T.R."/>
            <person name="Caufield P.W."/>
            <person name="Cui Y."/>
            <person name="Zhang H."/>
            <person name="O'Toole P.W."/>
        </authorList>
    </citation>
    <scope>NUCLEOTIDE SEQUENCE [LARGE SCALE GENOMIC DNA]</scope>
    <source>
        <strain evidence="18 19">DSM 20505</strain>
    </source>
</reference>
<evidence type="ECO:0000256" key="10">
    <source>
        <dbReference type="ARBA" id="ARBA00022723"/>
    </source>
</evidence>
<evidence type="ECO:0000256" key="13">
    <source>
        <dbReference type="ARBA" id="ARBA00023211"/>
    </source>
</evidence>
<dbReference type="InterPro" id="IPR024567">
    <property type="entry name" value="RNase_HII/HIII_dom"/>
</dbReference>
<dbReference type="GO" id="GO:0005737">
    <property type="term" value="C:cytoplasm"/>
    <property type="evidence" value="ECO:0007669"/>
    <property type="project" value="UniProtKB-SubCell"/>
</dbReference>
<evidence type="ECO:0000313" key="19">
    <source>
        <dbReference type="Proteomes" id="UP000051679"/>
    </source>
</evidence>
<keyword evidence="12 14" id="KW-0378">Hydrolase</keyword>
<dbReference type="GO" id="GO:0006298">
    <property type="term" value="P:mismatch repair"/>
    <property type="evidence" value="ECO:0007669"/>
    <property type="project" value="TreeGrafter"/>
</dbReference>
<dbReference type="NCBIfam" id="NF000594">
    <property type="entry name" value="PRK00015.1-1"/>
    <property type="match status" value="1"/>
</dbReference>
<dbReference type="OrthoDB" id="9803420at2"/>
<keyword evidence="8 14" id="KW-0963">Cytoplasm</keyword>
<dbReference type="Pfam" id="PF01351">
    <property type="entry name" value="RNase_HII"/>
    <property type="match status" value="1"/>
</dbReference>
<keyword evidence="19" id="KW-1185">Reference proteome</keyword>
<evidence type="ECO:0000256" key="11">
    <source>
        <dbReference type="ARBA" id="ARBA00022759"/>
    </source>
</evidence>
<evidence type="ECO:0000256" key="14">
    <source>
        <dbReference type="HAMAP-Rule" id="MF_00052"/>
    </source>
</evidence>
<comment type="cofactor">
    <cofactor evidence="14 15">
        <name>Mn(2+)</name>
        <dbReference type="ChEBI" id="CHEBI:29035"/>
    </cofactor>
    <cofactor evidence="14 15">
        <name>Mg(2+)</name>
        <dbReference type="ChEBI" id="CHEBI:18420"/>
    </cofactor>
    <text evidence="14 15">Manganese or magnesium. Binds 1 divalent metal ion per monomer in the absence of substrate. May bind a second metal ion after substrate binding.</text>
</comment>
<dbReference type="PANTHER" id="PTHR10954:SF18">
    <property type="entry name" value="RIBONUCLEASE HII"/>
    <property type="match status" value="1"/>
</dbReference>
<evidence type="ECO:0000256" key="16">
    <source>
        <dbReference type="RuleBase" id="RU003515"/>
    </source>
</evidence>
<dbReference type="PANTHER" id="PTHR10954">
    <property type="entry name" value="RIBONUCLEASE H2 SUBUNIT A"/>
    <property type="match status" value="1"/>
</dbReference>
<dbReference type="STRING" id="1291052.FC18_GL000787"/>
<feature type="domain" description="RNase H type-2" evidence="17">
    <location>
        <begin position="68"/>
        <end position="253"/>
    </location>
</feature>
<evidence type="ECO:0000256" key="4">
    <source>
        <dbReference type="ARBA" id="ARBA00004496"/>
    </source>
</evidence>
<evidence type="ECO:0000256" key="6">
    <source>
        <dbReference type="ARBA" id="ARBA00012180"/>
    </source>
</evidence>
<comment type="function">
    <text evidence="3 14 16">Endonuclease that specifically degrades the RNA of RNA-DNA hybrids.</text>
</comment>
<dbReference type="InterPro" id="IPR036397">
    <property type="entry name" value="RNaseH_sf"/>
</dbReference>
<gene>
    <name evidence="14" type="primary">rnhB</name>
    <name evidence="18" type="ORF">FC18_GL000787</name>
</gene>
<evidence type="ECO:0000256" key="3">
    <source>
        <dbReference type="ARBA" id="ARBA00004065"/>
    </source>
</evidence>
<evidence type="ECO:0000256" key="15">
    <source>
        <dbReference type="PROSITE-ProRule" id="PRU01319"/>
    </source>
</evidence>
<dbReference type="EC" id="3.1.26.4" evidence="6 14"/>
<dbReference type="Proteomes" id="UP000051679">
    <property type="component" value="Unassembled WGS sequence"/>
</dbReference>
<dbReference type="InterPro" id="IPR012337">
    <property type="entry name" value="RNaseH-like_sf"/>
</dbReference>
<keyword evidence="9 14" id="KW-0540">Nuclease</keyword>
<dbReference type="PATRIC" id="fig|1291052.5.peg.803"/>
<dbReference type="HAMAP" id="MF_00052_B">
    <property type="entry name" value="RNase_HII_B"/>
    <property type="match status" value="1"/>
</dbReference>